<sequence>MAWATLLLALLTYFSGSLAHGLKKESEGASQRPCCLSTWSWSGFPPWPGPRSFSLCSHTAQVCLPRTW</sequence>
<proteinExistence type="predicted"/>
<name>A0A151PJU0_ALLMI</name>
<keyword evidence="3" id="KW-1185">Reference proteome</keyword>
<evidence type="ECO:0000313" key="2">
    <source>
        <dbReference type="EMBL" id="KYO49104.1"/>
    </source>
</evidence>
<keyword evidence="1" id="KW-0732">Signal</keyword>
<dbReference type="EMBL" id="AKHW03000110">
    <property type="protein sequence ID" value="KYO49104.1"/>
    <property type="molecule type" value="Genomic_DNA"/>
</dbReference>
<evidence type="ECO:0000256" key="1">
    <source>
        <dbReference type="SAM" id="SignalP"/>
    </source>
</evidence>
<protein>
    <submittedName>
        <fullName evidence="2">Uncharacterized protein</fullName>
    </submittedName>
</protein>
<accession>A0A151PJU0</accession>
<dbReference type="AlphaFoldDB" id="A0A151PJU0"/>
<feature type="signal peptide" evidence="1">
    <location>
        <begin position="1"/>
        <end position="19"/>
    </location>
</feature>
<evidence type="ECO:0000313" key="3">
    <source>
        <dbReference type="Proteomes" id="UP000050525"/>
    </source>
</evidence>
<organism evidence="2 3">
    <name type="scientific">Alligator mississippiensis</name>
    <name type="common">American alligator</name>
    <dbReference type="NCBI Taxonomy" id="8496"/>
    <lineage>
        <taxon>Eukaryota</taxon>
        <taxon>Metazoa</taxon>
        <taxon>Chordata</taxon>
        <taxon>Craniata</taxon>
        <taxon>Vertebrata</taxon>
        <taxon>Euteleostomi</taxon>
        <taxon>Archelosauria</taxon>
        <taxon>Archosauria</taxon>
        <taxon>Crocodylia</taxon>
        <taxon>Alligatoridae</taxon>
        <taxon>Alligatorinae</taxon>
        <taxon>Alligator</taxon>
    </lineage>
</organism>
<dbReference type="Proteomes" id="UP000050525">
    <property type="component" value="Unassembled WGS sequence"/>
</dbReference>
<feature type="chain" id="PRO_5007587105" evidence="1">
    <location>
        <begin position="20"/>
        <end position="68"/>
    </location>
</feature>
<comment type="caution">
    <text evidence="2">The sequence shown here is derived from an EMBL/GenBank/DDBJ whole genome shotgun (WGS) entry which is preliminary data.</text>
</comment>
<reference evidence="2 3" key="1">
    <citation type="journal article" date="2012" name="Genome Biol.">
        <title>Sequencing three crocodilian genomes to illuminate the evolution of archosaurs and amniotes.</title>
        <authorList>
            <person name="St John J.A."/>
            <person name="Braun E.L."/>
            <person name="Isberg S.R."/>
            <person name="Miles L.G."/>
            <person name="Chong A.Y."/>
            <person name="Gongora J."/>
            <person name="Dalzell P."/>
            <person name="Moran C."/>
            <person name="Bed'hom B."/>
            <person name="Abzhanov A."/>
            <person name="Burgess S.C."/>
            <person name="Cooksey A.M."/>
            <person name="Castoe T.A."/>
            <person name="Crawford N.G."/>
            <person name="Densmore L.D."/>
            <person name="Drew J.C."/>
            <person name="Edwards S.V."/>
            <person name="Faircloth B.C."/>
            <person name="Fujita M.K."/>
            <person name="Greenwold M.J."/>
            <person name="Hoffmann F.G."/>
            <person name="Howard J.M."/>
            <person name="Iguchi T."/>
            <person name="Janes D.E."/>
            <person name="Khan S.Y."/>
            <person name="Kohno S."/>
            <person name="de Koning A.J."/>
            <person name="Lance S.L."/>
            <person name="McCarthy F.M."/>
            <person name="McCormack J.E."/>
            <person name="Merchant M.E."/>
            <person name="Peterson D.G."/>
            <person name="Pollock D.D."/>
            <person name="Pourmand N."/>
            <person name="Raney B.J."/>
            <person name="Roessler K.A."/>
            <person name="Sanford J.R."/>
            <person name="Sawyer R.H."/>
            <person name="Schmidt C.J."/>
            <person name="Triplett E.W."/>
            <person name="Tuberville T.D."/>
            <person name="Venegas-Anaya M."/>
            <person name="Howard J.T."/>
            <person name="Jarvis E.D."/>
            <person name="Guillette L.J.Jr."/>
            <person name="Glenn T.C."/>
            <person name="Green R.E."/>
            <person name="Ray D.A."/>
        </authorList>
    </citation>
    <scope>NUCLEOTIDE SEQUENCE [LARGE SCALE GENOMIC DNA]</scope>
    <source>
        <strain evidence="2">KSC_2009_1</strain>
    </source>
</reference>
<gene>
    <name evidence="2" type="ORF">Y1Q_0005437</name>
</gene>